<dbReference type="RefSeq" id="WP_254675191.1">
    <property type="nucleotide sequence ID" value="NZ_JAMWDU010000005.1"/>
</dbReference>
<organism evidence="13 14">
    <name type="scientific">Devosia ureilytica</name>
    <dbReference type="NCBI Taxonomy" id="2952754"/>
    <lineage>
        <taxon>Bacteria</taxon>
        <taxon>Pseudomonadati</taxon>
        <taxon>Pseudomonadota</taxon>
        <taxon>Alphaproteobacteria</taxon>
        <taxon>Hyphomicrobiales</taxon>
        <taxon>Devosiaceae</taxon>
        <taxon>Devosia</taxon>
    </lineage>
</organism>
<gene>
    <name evidence="13" type="ORF">NF348_13430</name>
</gene>
<dbReference type="SUPFAM" id="SSF111369">
    <property type="entry name" value="HlyD-like secretion proteins"/>
    <property type="match status" value="1"/>
</dbReference>
<dbReference type="AlphaFoldDB" id="A0A9Q4AQT2"/>
<dbReference type="Gene3D" id="2.40.30.170">
    <property type="match status" value="1"/>
</dbReference>
<evidence type="ECO:0000256" key="5">
    <source>
        <dbReference type="ARBA" id="ARBA00022519"/>
    </source>
</evidence>
<dbReference type="EMBL" id="JAMWDU010000005">
    <property type="protein sequence ID" value="MCP8888120.1"/>
    <property type="molecule type" value="Genomic_DNA"/>
</dbReference>
<evidence type="ECO:0000256" key="6">
    <source>
        <dbReference type="ARBA" id="ARBA00022692"/>
    </source>
</evidence>
<reference evidence="13" key="1">
    <citation type="submission" date="2022-06" db="EMBL/GenBank/DDBJ databases">
        <title>Devosia sp. XJ19-45 genome assembly.</title>
        <authorList>
            <person name="Li B."/>
            <person name="Cai M."/>
            <person name="Nie G."/>
            <person name="Li W."/>
        </authorList>
    </citation>
    <scope>NUCLEOTIDE SEQUENCE</scope>
    <source>
        <strain evidence="13">XJ19-45</strain>
    </source>
</reference>
<comment type="similarity">
    <text evidence="2 9">Belongs to the membrane fusion protein (MFP) (TC 8.A.1) family.</text>
</comment>
<evidence type="ECO:0000256" key="9">
    <source>
        <dbReference type="RuleBase" id="RU365093"/>
    </source>
</evidence>
<dbReference type="PRINTS" id="PR01490">
    <property type="entry name" value="RTXTOXIND"/>
</dbReference>
<dbReference type="PANTHER" id="PTHR30386:SF26">
    <property type="entry name" value="TRANSPORT PROTEIN COMB"/>
    <property type="match status" value="1"/>
</dbReference>
<evidence type="ECO:0000256" key="8">
    <source>
        <dbReference type="ARBA" id="ARBA00023136"/>
    </source>
</evidence>
<evidence type="ECO:0000259" key="12">
    <source>
        <dbReference type="Pfam" id="PF26002"/>
    </source>
</evidence>
<dbReference type="GO" id="GO:0015031">
    <property type="term" value="P:protein transport"/>
    <property type="evidence" value="ECO:0007669"/>
    <property type="project" value="InterPro"/>
</dbReference>
<evidence type="ECO:0000256" key="3">
    <source>
        <dbReference type="ARBA" id="ARBA00022448"/>
    </source>
</evidence>
<dbReference type="Pfam" id="PF26002">
    <property type="entry name" value="Beta-barrel_AprE"/>
    <property type="match status" value="1"/>
</dbReference>
<comment type="caution">
    <text evidence="13">The sequence shown here is derived from an EMBL/GenBank/DDBJ whole genome shotgun (WGS) entry which is preliminary data.</text>
</comment>
<dbReference type="NCBIfam" id="TIGR01843">
    <property type="entry name" value="type_I_hlyD"/>
    <property type="match status" value="1"/>
</dbReference>
<keyword evidence="7 9" id="KW-1133">Transmembrane helix</keyword>
<evidence type="ECO:0000256" key="2">
    <source>
        <dbReference type="ARBA" id="ARBA00009477"/>
    </source>
</evidence>
<evidence type="ECO:0000256" key="1">
    <source>
        <dbReference type="ARBA" id="ARBA00004377"/>
    </source>
</evidence>
<keyword evidence="6 9" id="KW-0812">Transmembrane</keyword>
<keyword evidence="5 9" id="KW-0997">Cell inner membrane</keyword>
<dbReference type="InterPro" id="IPR058982">
    <property type="entry name" value="Beta-barrel_AprE"/>
</dbReference>
<dbReference type="InterPro" id="IPR050739">
    <property type="entry name" value="MFP"/>
</dbReference>
<protein>
    <recommendedName>
        <fullName evidence="9">Membrane fusion protein (MFP) family protein</fullName>
    </recommendedName>
</protein>
<evidence type="ECO:0000256" key="4">
    <source>
        <dbReference type="ARBA" id="ARBA00022475"/>
    </source>
</evidence>
<keyword evidence="3 9" id="KW-0813">Transport</keyword>
<evidence type="ECO:0000313" key="13">
    <source>
        <dbReference type="EMBL" id="MCP8888120.1"/>
    </source>
</evidence>
<feature type="coiled-coil region" evidence="10">
    <location>
        <begin position="158"/>
        <end position="192"/>
    </location>
</feature>
<feature type="domain" description="AprE-like long alpha-helical hairpin" evidence="11">
    <location>
        <begin position="95"/>
        <end position="280"/>
    </location>
</feature>
<comment type="subcellular location">
    <subcellularLocation>
        <location evidence="1 9">Cell inner membrane</location>
        <topology evidence="1 9">Single-pass membrane protein</topology>
    </subcellularLocation>
</comment>
<keyword evidence="4 9" id="KW-1003">Cell membrane</keyword>
<evidence type="ECO:0000313" key="14">
    <source>
        <dbReference type="Proteomes" id="UP001060275"/>
    </source>
</evidence>
<sequence>MKPSTTYSLRPDRPPRAWTQIIVLVVAVVVAFLLWANWAEVDQISRAEGKVIPSGKSQIVQSAEPGVVTDILVRSGEQVSAGQLLVRLDDTNTASSAGEVEARVLALSAQTERLRIESAGLTLSDFICPENVGAEAPAVCSAERDLLESRLQSRVSTADVLRQRVEQRQRELNEVTVNRARLQSNLEIAQERLALVEPMAERGLTARTDLLALRSEVGDLSGQIDATVESSARLAAALLEAQLQVQQADQQFRQEALSELTLRRAELASAEQQLRGATDRVSRTEVRSPVDGIVNAVDVTTIGAVVTAGARLMDIVPKSDFLLVEARLKPSDVAFVIPGQAARIQFTAYDFSVYGGLQGVVDNVSADSLVDEQTRETYYLVTVRAEETALNYHGQELATLPGMVTTVDIITGKHSILQYLLKPINKVRQEALIER</sequence>
<name>A0A9Q4AQT2_9HYPH</name>
<feature type="transmembrane region" description="Helical" evidence="9">
    <location>
        <begin position="21"/>
        <end position="38"/>
    </location>
</feature>
<proteinExistence type="inferred from homology"/>
<keyword evidence="8 9" id="KW-0472">Membrane</keyword>
<keyword evidence="10" id="KW-0175">Coiled coil</keyword>
<evidence type="ECO:0000256" key="7">
    <source>
        <dbReference type="ARBA" id="ARBA00022989"/>
    </source>
</evidence>
<feature type="domain" description="AprE-like beta-barrel" evidence="12">
    <location>
        <begin position="322"/>
        <end position="412"/>
    </location>
</feature>
<accession>A0A9Q4AQT2</accession>
<dbReference type="Proteomes" id="UP001060275">
    <property type="component" value="Unassembled WGS sequence"/>
</dbReference>
<feature type="coiled-coil region" evidence="10">
    <location>
        <begin position="253"/>
        <end position="287"/>
    </location>
</feature>
<evidence type="ECO:0000259" key="11">
    <source>
        <dbReference type="Pfam" id="PF25994"/>
    </source>
</evidence>
<dbReference type="Gene3D" id="2.40.50.100">
    <property type="match status" value="1"/>
</dbReference>
<keyword evidence="14" id="KW-1185">Reference proteome</keyword>
<dbReference type="InterPro" id="IPR058781">
    <property type="entry name" value="HH_AprE-like"/>
</dbReference>
<dbReference type="Pfam" id="PF25994">
    <property type="entry name" value="HH_AprE"/>
    <property type="match status" value="1"/>
</dbReference>
<evidence type="ECO:0000256" key="10">
    <source>
        <dbReference type="SAM" id="Coils"/>
    </source>
</evidence>
<dbReference type="InterPro" id="IPR010129">
    <property type="entry name" value="T1SS_HlyD"/>
</dbReference>
<dbReference type="GO" id="GO:0005886">
    <property type="term" value="C:plasma membrane"/>
    <property type="evidence" value="ECO:0007669"/>
    <property type="project" value="UniProtKB-SubCell"/>
</dbReference>
<dbReference type="PANTHER" id="PTHR30386">
    <property type="entry name" value="MEMBRANE FUSION SUBUNIT OF EMRAB-TOLC MULTIDRUG EFFLUX PUMP"/>
    <property type="match status" value="1"/>
</dbReference>